<dbReference type="EMBL" id="BAABUJ010000004">
    <property type="protein sequence ID" value="GAA5795356.1"/>
    <property type="molecule type" value="Genomic_DNA"/>
</dbReference>
<organism evidence="1 2">
    <name type="scientific">Helicostylum pulchrum</name>
    <dbReference type="NCBI Taxonomy" id="562976"/>
    <lineage>
        <taxon>Eukaryota</taxon>
        <taxon>Fungi</taxon>
        <taxon>Fungi incertae sedis</taxon>
        <taxon>Mucoromycota</taxon>
        <taxon>Mucoromycotina</taxon>
        <taxon>Mucoromycetes</taxon>
        <taxon>Mucorales</taxon>
        <taxon>Mucorineae</taxon>
        <taxon>Mucoraceae</taxon>
        <taxon>Helicostylum</taxon>
    </lineage>
</organism>
<evidence type="ECO:0000313" key="2">
    <source>
        <dbReference type="Proteomes" id="UP001476247"/>
    </source>
</evidence>
<keyword evidence="2" id="KW-1185">Reference proteome</keyword>
<protein>
    <submittedName>
        <fullName evidence="1">Uncharacterized protein</fullName>
    </submittedName>
</protein>
<proteinExistence type="predicted"/>
<sequence length="477" mass="54136">MAIEEVYKDGTRSSQLLSQEGEKLSWNKFILDMKNRIISDYNGEEHKKYKSLWKHAYKTTAKNLKLDFGTISHEDKWEVIEKELPSPYIIQLSSSLSSKTSSNSNTSSLEYQKKLISTDYIKLKEIHSKIKNKWILSSGTDVEDTIYNVSKTFNYVHPAHSMILNPNDPTWFNHFSSEDLVEIKEHVDHSLNNDLPKELKDILSLLNQKTTFRAIYDAMDAVSADPVNNKEKYWFKNSIINYIMLFINGPTMVPFKSEEDLLDDVYGFIKTSKQLSNTNTEKKTESTASSEEFNKDRLIGSISKINRKIAANHADLVFKYLTHELGCVEIGLYNKGPTGTKELQEFEIKTPLMLKGFILHLAKDYKTMPNNFKVISFVISGMYISAQVMTCNKGSVALVGTSQRYHMPESPAEVPKLLPPVLKLVYNCALVIESTTSHLKAISSSVSLDESSEAYFSPCFVAGDNKRTHAAAFSDYV</sequence>
<name>A0ABP9XKS0_9FUNG</name>
<gene>
    <name evidence="1" type="ORF">HPULCUR_000712</name>
</gene>
<accession>A0ABP9XKS0</accession>
<comment type="caution">
    <text evidence="1">The sequence shown here is derived from an EMBL/GenBank/DDBJ whole genome shotgun (WGS) entry which is preliminary data.</text>
</comment>
<dbReference type="Proteomes" id="UP001476247">
    <property type="component" value="Unassembled WGS sequence"/>
</dbReference>
<reference evidence="1 2" key="1">
    <citation type="submission" date="2024-04" db="EMBL/GenBank/DDBJ databases">
        <title>genome sequences of Mucor flavus KT1a and Helicostylum pulchrum KT1b strains isolation_sourced from the surface of a dry-aged beef.</title>
        <authorList>
            <person name="Toyotome T."/>
            <person name="Hosono M."/>
            <person name="Torimaru M."/>
            <person name="Fukuda K."/>
            <person name="Mikami N."/>
        </authorList>
    </citation>
    <scope>NUCLEOTIDE SEQUENCE [LARGE SCALE GENOMIC DNA]</scope>
    <source>
        <strain evidence="1 2">KT1b</strain>
    </source>
</reference>
<evidence type="ECO:0000313" key="1">
    <source>
        <dbReference type="EMBL" id="GAA5795356.1"/>
    </source>
</evidence>